<gene>
    <name evidence="1" type="ORF">M9H77_16669</name>
</gene>
<organism evidence="1 2">
    <name type="scientific">Catharanthus roseus</name>
    <name type="common">Madagascar periwinkle</name>
    <name type="synonym">Vinca rosea</name>
    <dbReference type="NCBI Taxonomy" id="4058"/>
    <lineage>
        <taxon>Eukaryota</taxon>
        <taxon>Viridiplantae</taxon>
        <taxon>Streptophyta</taxon>
        <taxon>Embryophyta</taxon>
        <taxon>Tracheophyta</taxon>
        <taxon>Spermatophyta</taxon>
        <taxon>Magnoliopsida</taxon>
        <taxon>eudicotyledons</taxon>
        <taxon>Gunneridae</taxon>
        <taxon>Pentapetalae</taxon>
        <taxon>asterids</taxon>
        <taxon>lamiids</taxon>
        <taxon>Gentianales</taxon>
        <taxon>Apocynaceae</taxon>
        <taxon>Rauvolfioideae</taxon>
        <taxon>Vinceae</taxon>
        <taxon>Catharanthinae</taxon>
        <taxon>Catharanthus</taxon>
    </lineage>
</organism>
<evidence type="ECO:0000313" key="2">
    <source>
        <dbReference type="Proteomes" id="UP001060085"/>
    </source>
</evidence>
<accession>A0ACC0B2G8</accession>
<name>A0ACC0B2G8_CATRO</name>
<dbReference type="EMBL" id="CM044704">
    <property type="protein sequence ID" value="KAI5666816.1"/>
    <property type="molecule type" value="Genomic_DNA"/>
</dbReference>
<keyword evidence="2" id="KW-1185">Reference proteome</keyword>
<sequence>MKFELSDLSLIPTDGIGVPLEASAFLLITRLSLMNKFEGFDEEGQASNNLDVKRSNFCEVLDLPPTVGPTPTATGRLLVELDCEDNTLPRLEGCIIPSSVGFEKDMNFSSKEKESEPEKSEIVKENECFIEKQESDQKRAKRKRDSNLKIQAMMKKESVPTIVSYTSKYVSSYDPLKNQLVNNDVSGEPSYFGCELVHDDSFFDIKVGDFLEFNCASFVVFHEKFKERIIQRNNLDVRRSKFYEVFDLLPMVGPASTVTGRFLAELDF</sequence>
<protein>
    <submittedName>
        <fullName evidence="1">Uncharacterized protein</fullName>
    </submittedName>
</protein>
<comment type="caution">
    <text evidence="1">The sequence shown here is derived from an EMBL/GenBank/DDBJ whole genome shotgun (WGS) entry which is preliminary data.</text>
</comment>
<dbReference type="Proteomes" id="UP001060085">
    <property type="component" value="Linkage Group LG04"/>
</dbReference>
<reference evidence="2" key="1">
    <citation type="journal article" date="2023" name="Nat. Plants">
        <title>Single-cell RNA sequencing provides a high-resolution roadmap for understanding the multicellular compartmentation of specialized metabolism.</title>
        <authorList>
            <person name="Sun S."/>
            <person name="Shen X."/>
            <person name="Li Y."/>
            <person name="Li Y."/>
            <person name="Wang S."/>
            <person name="Li R."/>
            <person name="Zhang H."/>
            <person name="Shen G."/>
            <person name="Guo B."/>
            <person name="Wei J."/>
            <person name="Xu J."/>
            <person name="St-Pierre B."/>
            <person name="Chen S."/>
            <person name="Sun C."/>
        </authorList>
    </citation>
    <scope>NUCLEOTIDE SEQUENCE [LARGE SCALE GENOMIC DNA]</scope>
</reference>
<proteinExistence type="predicted"/>
<evidence type="ECO:0000313" key="1">
    <source>
        <dbReference type="EMBL" id="KAI5666816.1"/>
    </source>
</evidence>